<keyword evidence="3" id="KW-1185">Reference proteome</keyword>
<organism evidence="2 3">
    <name type="scientific">Thyridium curvatum</name>
    <dbReference type="NCBI Taxonomy" id="1093900"/>
    <lineage>
        <taxon>Eukaryota</taxon>
        <taxon>Fungi</taxon>
        <taxon>Dikarya</taxon>
        <taxon>Ascomycota</taxon>
        <taxon>Pezizomycotina</taxon>
        <taxon>Sordariomycetes</taxon>
        <taxon>Sordariomycetidae</taxon>
        <taxon>Thyridiales</taxon>
        <taxon>Thyridiaceae</taxon>
        <taxon>Thyridium</taxon>
    </lineage>
</organism>
<comment type="caution">
    <text evidence="2">The sequence shown here is derived from an EMBL/GenBank/DDBJ whole genome shotgun (WGS) entry which is preliminary data.</text>
</comment>
<protein>
    <submittedName>
        <fullName evidence="2">Uncharacterized protein</fullName>
    </submittedName>
</protein>
<feature type="region of interest" description="Disordered" evidence="1">
    <location>
        <begin position="84"/>
        <end position="103"/>
    </location>
</feature>
<dbReference type="RefSeq" id="XP_030997861.1">
    <property type="nucleotide sequence ID" value="XM_031138523.1"/>
</dbReference>
<feature type="compositionally biased region" description="Basic and acidic residues" evidence="1">
    <location>
        <begin position="162"/>
        <end position="191"/>
    </location>
</feature>
<proteinExistence type="predicted"/>
<dbReference type="InParanoid" id="A0A507BHV9"/>
<evidence type="ECO:0000256" key="1">
    <source>
        <dbReference type="SAM" id="MobiDB-lite"/>
    </source>
</evidence>
<dbReference type="Proteomes" id="UP000319257">
    <property type="component" value="Unassembled WGS sequence"/>
</dbReference>
<reference evidence="2 3" key="1">
    <citation type="submission" date="2019-06" db="EMBL/GenBank/DDBJ databases">
        <title>Draft genome sequence of the filamentous fungus Phialemoniopsis curvata isolated from diesel fuel.</title>
        <authorList>
            <person name="Varaljay V.A."/>
            <person name="Lyon W.J."/>
            <person name="Crouch A.L."/>
            <person name="Drake C.E."/>
            <person name="Hollomon J.M."/>
            <person name="Nadeau L.J."/>
            <person name="Nunn H.S."/>
            <person name="Stevenson B.S."/>
            <person name="Bojanowski C.L."/>
            <person name="Crookes-Goodson W.J."/>
        </authorList>
    </citation>
    <scope>NUCLEOTIDE SEQUENCE [LARGE SCALE GENOMIC DNA]</scope>
    <source>
        <strain evidence="2 3">D216</strain>
    </source>
</reference>
<evidence type="ECO:0000313" key="2">
    <source>
        <dbReference type="EMBL" id="TPX16150.1"/>
    </source>
</evidence>
<dbReference type="GeneID" id="41971592"/>
<evidence type="ECO:0000313" key="3">
    <source>
        <dbReference type="Proteomes" id="UP000319257"/>
    </source>
</evidence>
<accession>A0A507BHV9</accession>
<feature type="region of interest" description="Disordered" evidence="1">
    <location>
        <begin position="115"/>
        <end position="271"/>
    </location>
</feature>
<feature type="compositionally biased region" description="Acidic residues" evidence="1">
    <location>
        <begin position="115"/>
        <end position="124"/>
    </location>
</feature>
<dbReference type="EMBL" id="SKBQ01000019">
    <property type="protein sequence ID" value="TPX16150.1"/>
    <property type="molecule type" value="Genomic_DNA"/>
</dbReference>
<dbReference type="AlphaFoldDB" id="A0A507BHV9"/>
<sequence length="271" mass="29140">MNSIYSLSVVRFTIQSRLVLLIIHIGSSSHVDRKRDNTGWANGAVALTYTYTCYSLALLPLQLLLDLPDKVHVLTRAVGRHDVPPAVQLEQPRPGQPHALPERPDLGAELEVDVPEHEGDDDDDQRPAPAHAPGPDPVGREGRLAPVEEVGAPRDDEDDHEEEGREVVDDLARVDVEAREEREEDGERGVDEAVAPRAPPPGAHGQQALQQGPGDAEHAELVGELQRLAQRGVEEEGAQAQDQQGGGHEVQPGPEGPAAAGTVHVPEGEVD</sequence>
<gene>
    <name evidence="2" type="ORF">E0L32_004145</name>
</gene>
<name>A0A507BHV9_9PEZI</name>